<dbReference type="InterPro" id="IPR012373">
    <property type="entry name" value="Ferrdict_sens_TM"/>
</dbReference>
<dbReference type="Gene3D" id="3.55.50.30">
    <property type="match status" value="1"/>
</dbReference>
<dbReference type="Pfam" id="PF16344">
    <property type="entry name" value="FecR_C"/>
    <property type="match status" value="1"/>
</dbReference>
<dbReference type="Proteomes" id="UP001595814">
    <property type="component" value="Unassembled WGS sequence"/>
</dbReference>
<dbReference type="Pfam" id="PF04773">
    <property type="entry name" value="FecR"/>
    <property type="match status" value="1"/>
</dbReference>
<keyword evidence="1" id="KW-1133">Transmembrane helix</keyword>
<proteinExistence type="predicted"/>
<feature type="domain" description="FecR protein" evidence="2">
    <location>
        <begin position="174"/>
        <end position="266"/>
    </location>
</feature>
<keyword evidence="1" id="KW-0812">Transmembrane</keyword>
<evidence type="ECO:0000313" key="4">
    <source>
        <dbReference type="EMBL" id="MFC4096941.1"/>
    </source>
</evidence>
<dbReference type="RefSeq" id="WP_192461670.1">
    <property type="nucleotide sequence ID" value="NZ_JACYFJ010000002.1"/>
</dbReference>
<evidence type="ECO:0000256" key="1">
    <source>
        <dbReference type="SAM" id="Phobius"/>
    </source>
</evidence>
<protein>
    <submittedName>
        <fullName evidence="4">FecR family protein</fullName>
    </submittedName>
</protein>
<sequence length="385" mass="44209">MSFSDFELNTAKFLSRSISSTELDALQKAMENEVNHNVFKSFTEIEFVTRHLMSKYDKKAAKKNLLKKIKSDKREVKVLFIKRLLNYAAIILLGLGLGYFYWNHNFANSTKIKPQNLEGEITLTLSDGSVKSISEASEASVFNQKGDRVGLQQGNQLVYKKGNTAEELIYNTLTVPYGKKFALVLSDGTKVHLNSGSSIKYPVEFQNNHERKIHLIGEGYFDVAKNESPFVITANHLNIRVLGTQFNLTAYPEDETVRTVLVEGSVGFFEEREKFTGESPVLDPGYMAIWERNIKTMEFKEVNTELYTDWMNGRIIFSHMPFEDILKKLERIYNVEITNSYEQLNQVKFNASFDTETINQVFEAFNKNYPLKFTIDGRKIEITQP</sequence>
<dbReference type="EMBL" id="JBHSAW010000010">
    <property type="protein sequence ID" value="MFC4096941.1"/>
    <property type="molecule type" value="Genomic_DNA"/>
</dbReference>
<evidence type="ECO:0000313" key="5">
    <source>
        <dbReference type="Proteomes" id="UP001595814"/>
    </source>
</evidence>
<reference evidence="5" key="1">
    <citation type="journal article" date="2019" name="Int. J. Syst. Evol. Microbiol.">
        <title>The Global Catalogue of Microorganisms (GCM) 10K type strain sequencing project: providing services to taxonomists for standard genome sequencing and annotation.</title>
        <authorList>
            <consortium name="The Broad Institute Genomics Platform"/>
            <consortium name="The Broad Institute Genome Sequencing Center for Infectious Disease"/>
            <person name="Wu L."/>
            <person name="Ma J."/>
        </authorList>
    </citation>
    <scope>NUCLEOTIDE SEQUENCE [LARGE SCALE GENOMIC DNA]</scope>
    <source>
        <strain evidence="5">CECT 7477</strain>
    </source>
</reference>
<dbReference type="PANTHER" id="PTHR30273:SF2">
    <property type="entry name" value="PROTEIN FECR"/>
    <property type="match status" value="1"/>
</dbReference>
<feature type="domain" description="Protein FecR C-terminal" evidence="3">
    <location>
        <begin position="314"/>
        <end position="382"/>
    </location>
</feature>
<keyword evidence="1" id="KW-0472">Membrane</keyword>
<dbReference type="InterPro" id="IPR006860">
    <property type="entry name" value="FecR"/>
</dbReference>
<evidence type="ECO:0000259" key="2">
    <source>
        <dbReference type="Pfam" id="PF04773"/>
    </source>
</evidence>
<organism evidence="4 5">
    <name type="scientific">Euzebyella saccharophila</name>
    <dbReference type="NCBI Taxonomy" id="679664"/>
    <lineage>
        <taxon>Bacteria</taxon>
        <taxon>Pseudomonadati</taxon>
        <taxon>Bacteroidota</taxon>
        <taxon>Flavobacteriia</taxon>
        <taxon>Flavobacteriales</taxon>
        <taxon>Flavobacteriaceae</taxon>
        <taxon>Euzebyella</taxon>
    </lineage>
</organism>
<gene>
    <name evidence="4" type="ORF">ACFOUT_13715</name>
</gene>
<accession>A0ABV8JS41</accession>
<name>A0ABV8JS41_9FLAO</name>
<dbReference type="Gene3D" id="2.60.120.1440">
    <property type="match status" value="1"/>
</dbReference>
<feature type="transmembrane region" description="Helical" evidence="1">
    <location>
        <begin position="84"/>
        <end position="102"/>
    </location>
</feature>
<dbReference type="InterPro" id="IPR032508">
    <property type="entry name" value="FecR_C"/>
</dbReference>
<comment type="caution">
    <text evidence="4">The sequence shown here is derived from an EMBL/GenBank/DDBJ whole genome shotgun (WGS) entry which is preliminary data.</text>
</comment>
<dbReference type="PIRSF" id="PIRSF018266">
    <property type="entry name" value="FecR"/>
    <property type="match status" value="1"/>
</dbReference>
<evidence type="ECO:0000259" key="3">
    <source>
        <dbReference type="Pfam" id="PF16344"/>
    </source>
</evidence>
<keyword evidence="5" id="KW-1185">Reference proteome</keyword>
<dbReference type="PANTHER" id="PTHR30273">
    <property type="entry name" value="PERIPLASMIC SIGNAL SENSOR AND SIGMA FACTOR ACTIVATOR FECR-RELATED"/>
    <property type="match status" value="1"/>
</dbReference>